<feature type="transmembrane region" description="Helical" evidence="7">
    <location>
        <begin position="104"/>
        <end position="124"/>
    </location>
</feature>
<dbReference type="OrthoDB" id="145388at2"/>
<feature type="transmembrane region" description="Helical" evidence="7">
    <location>
        <begin position="356"/>
        <end position="376"/>
    </location>
</feature>
<accession>A0A2T6B6S4</accession>
<keyword evidence="2" id="KW-0813">Transport</keyword>
<feature type="transmembrane region" description="Helical" evidence="7">
    <location>
        <begin position="316"/>
        <end position="335"/>
    </location>
</feature>
<dbReference type="PANTHER" id="PTHR23513:SF6">
    <property type="entry name" value="MAJOR FACILITATOR SUPERFAMILY ASSOCIATED DOMAIN-CONTAINING PROTEIN"/>
    <property type="match status" value="1"/>
</dbReference>
<evidence type="ECO:0000256" key="4">
    <source>
        <dbReference type="ARBA" id="ARBA00022692"/>
    </source>
</evidence>
<feature type="transmembrane region" description="Helical" evidence="7">
    <location>
        <begin position="69"/>
        <end position="92"/>
    </location>
</feature>
<keyword evidence="3" id="KW-1003">Cell membrane</keyword>
<dbReference type="GO" id="GO:0005886">
    <property type="term" value="C:plasma membrane"/>
    <property type="evidence" value="ECO:0007669"/>
    <property type="project" value="UniProtKB-SubCell"/>
</dbReference>
<gene>
    <name evidence="8" type="ORF">C8N34_103271</name>
</gene>
<keyword evidence="4 7" id="KW-0812">Transmembrane</keyword>
<feature type="transmembrane region" description="Helical" evidence="7">
    <location>
        <begin position="181"/>
        <end position="204"/>
    </location>
</feature>
<comment type="subcellular location">
    <subcellularLocation>
        <location evidence="1">Cell membrane</location>
        <topology evidence="1">Multi-pass membrane protein</topology>
    </subcellularLocation>
</comment>
<keyword evidence="6 7" id="KW-0472">Membrane</keyword>
<dbReference type="InterPro" id="IPR010290">
    <property type="entry name" value="TM_effector"/>
</dbReference>
<feature type="transmembrane region" description="Helical" evidence="7">
    <location>
        <begin position="388"/>
        <end position="405"/>
    </location>
</feature>
<name>A0A2T6B6S4_9RHOB</name>
<dbReference type="RefSeq" id="WP_108128257.1">
    <property type="nucleotide sequence ID" value="NZ_QBKP01000003.1"/>
</dbReference>
<dbReference type="EMBL" id="QBKP01000003">
    <property type="protein sequence ID" value="PTX51767.1"/>
    <property type="molecule type" value="Genomic_DNA"/>
</dbReference>
<evidence type="ECO:0000313" key="9">
    <source>
        <dbReference type="Proteomes" id="UP000244224"/>
    </source>
</evidence>
<feature type="transmembrane region" description="Helical" evidence="7">
    <location>
        <begin position="292"/>
        <end position="310"/>
    </location>
</feature>
<feature type="transmembrane region" description="Helical" evidence="7">
    <location>
        <begin position="154"/>
        <end position="175"/>
    </location>
</feature>
<dbReference type="PANTHER" id="PTHR23513">
    <property type="entry name" value="INTEGRAL MEMBRANE EFFLUX PROTEIN-RELATED"/>
    <property type="match status" value="1"/>
</dbReference>
<evidence type="ECO:0000256" key="2">
    <source>
        <dbReference type="ARBA" id="ARBA00022448"/>
    </source>
</evidence>
<feature type="transmembrane region" description="Helical" evidence="7">
    <location>
        <begin position="262"/>
        <end position="280"/>
    </location>
</feature>
<dbReference type="InterPro" id="IPR036259">
    <property type="entry name" value="MFS_trans_sf"/>
</dbReference>
<keyword evidence="5 7" id="KW-1133">Transmembrane helix</keyword>
<evidence type="ECO:0000256" key="1">
    <source>
        <dbReference type="ARBA" id="ARBA00004651"/>
    </source>
</evidence>
<dbReference type="CDD" id="cd06173">
    <property type="entry name" value="MFS_MefA_like"/>
    <property type="match status" value="1"/>
</dbReference>
<evidence type="ECO:0000256" key="5">
    <source>
        <dbReference type="ARBA" id="ARBA00022989"/>
    </source>
</evidence>
<evidence type="ECO:0000256" key="7">
    <source>
        <dbReference type="SAM" id="Phobius"/>
    </source>
</evidence>
<dbReference type="Pfam" id="PF05977">
    <property type="entry name" value="MFS_3"/>
    <property type="match status" value="1"/>
</dbReference>
<keyword evidence="9" id="KW-1185">Reference proteome</keyword>
<protein>
    <submittedName>
        <fullName evidence="8">Transmembrane secretion effector</fullName>
    </submittedName>
</protein>
<dbReference type="Gene3D" id="1.20.1250.20">
    <property type="entry name" value="MFS general substrate transporter like domains"/>
    <property type="match status" value="1"/>
</dbReference>
<dbReference type="Proteomes" id="UP000244224">
    <property type="component" value="Unassembled WGS sequence"/>
</dbReference>
<organism evidence="8 9">
    <name type="scientific">Gemmobacter caeni</name>
    <dbReference type="NCBI Taxonomy" id="589035"/>
    <lineage>
        <taxon>Bacteria</taxon>
        <taxon>Pseudomonadati</taxon>
        <taxon>Pseudomonadota</taxon>
        <taxon>Alphaproteobacteria</taxon>
        <taxon>Rhodobacterales</taxon>
        <taxon>Paracoccaceae</taxon>
        <taxon>Gemmobacter</taxon>
    </lineage>
</organism>
<evidence type="ECO:0000313" key="8">
    <source>
        <dbReference type="EMBL" id="PTX51767.1"/>
    </source>
</evidence>
<proteinExistence type="predicted"/>
<dbReference type="SUPFAM" id="SSF103473">
    <property type="entry name" value="MFS general substrate transporter"/>
    <property type="match status" value="1"/>
</dbReference>
<feature type="transmembrane region" description="Helical" evidence="7">
    <location>
        <begin position="35"/>
        <end position="57"/>
    </location>
</feature>
<reference evidence="8 9" key="1">
    <citation type="submission" date="2018-04" db="EMBL/GenBank/DDBJ databases">
        <title>Genomic Encyclopedia of Archaeal and Bacterial Type Strains, Phase II (KMG-II): from individual species to whole genera.</title>
        <authorList>
            <person name="Goeker M."/>
        </authorList>
    </citation>
    <scope>NUCLEOTIDE SEQUENCE [LARGE SCALE GENOMIC DNA]</scope>
    <source>
        <strain evidence="8 9">DSM 21823</strain>
    </source>
</reference>
<evidence type="ECO:0000256" key="6">
    <source>
        <dbReference type="ARBA" id="ARBA00023136"/>
    </source>
</evidence>
<sequence>MRSYRMFLAASGLANLADGVATVAWLWVATLLTRDAALIALVPVALRLPWALFALPAGIVADRMDRRRLIVAMDGLRAAGFGAAAIALWLAAPLPPAPDSGVTSLPLFGALCLSALIVGVAEVFRDNAAQSYLPALVPSEGLERANARLWLVESVGNALVGPALGAAALGLMLALPFAGNALAYALAGLIIAGIAGGPASPRAAAERNWRRELAEGWVFLRGSPLLRMLAVATGFWNMFDSMVMFALVLLAQEKLGLPAGQYGLVLAAAAVGGIVSGLIGDRVVRAMGAVRLMRVALFSGAPCFAAMAVAPGPVTVGLALGMAWFWGLTWNIVSVSTRQRLVPDAIRGRVNSLYRLMAWGMMPVGSALAGLVIGLAEAPLGRIAALEASLWLAAAGTLILTLLVWRPLGTYLPQALLQK</sequence>
<comment type="caution">
    <text evidence="8">The sequence shown here is derived from an EMBL/GenBank/DDBJ whole genome shotgun (WGS) entry which is preliminary data.</text>
</comment>
<feature type="transmembrane region" description="Helical" evidence="7">
    <location>
        <begin position="225"/>
        <end position="250"/>
    </location>
</feature>
<evidence type="ECO:0000256" key="3">
    <source>
        <dbReference type="ARBA" id="ARBA00022475"/>
    </source>
</evidence>
<dbReference type="AlphaFoldDB" id="A0A2T6B6S4"/>